<dbReference type="InterPro" id="IPR000600">
    <property type="entry name" value="ROK"/>
</dbReference>
<proteinExistence type="predicted"/>
<dbReference type="STRING" id="1305737.GCA_000526355_01143"/>
<protein>
    <submittedName>
        <fullName evidence="1">Polyphosphate glucokinase</fullName>
        <ecNumber evidence="1">2.7.1.63</ecNumber>
    </submittedName>
</protein>
<evidence type="ECO:0000313" key="2">
    <source>
        <dbReference type="Proteomes" id="UP000050421"/>
    </source>
</evidence>
<dbReference type="EMBL" id="LJXT01000019">
    <property type="protein sequence ID" value="KPQ18857.1"/>
    <property type="molecule type" value="Genomic_DNA"/>
</dbReference>
<dbReference type="PATRIC" id="fig|1305737.6.peg.1591"/>
<keyword evidence="1" id="KW-0418">Kinase</keyword>
<dbReference type="eggNOG" id="COG1940">
    <property type="taxonomic scope" value="Bacteria"/>
</dbReference>
<dbReference type="Gene3D" id="3.30.420.40">
    <property type="match status" value="2"/>
</dbReference>
<dbReference type="EC" id="2.7.1.63" evidence="1"/>
<dbReference type="OrthoDB" id="849313at2"/>
<dbReference type="SUPFAM" id="SSF53067">
    <property type="entry name" value="Actin-like ATPase domain"/>
    <property type="match status" value="1"/>
</dbReference>
<keyword evidence="1" id="KW-0808">Transferase</keyword>
<dbReference type="Pfam" id="PF00480">
    <property type="entry name" value="ROK"/>
    <property type="match status" value="1"/>
</dbReference>
<dbReference type="Proteomes" id="UP000050421">
    <property type="component" value="Unassembled WGS sequence"/>
</dbReference>
<organism evidence="1 2">
    <name type="scientific">Algoriphagus marincola HL-49</name>
    <dbReference type="NCBI Taxonomy" id="1305737"/>
    <lineage>
        <taxon>Bacteria</taxon>
        <taxon>Pseudomonadati</taxon>
        <taxon>Bacteroidota</taxon>
        <taxon>Cytophagia</taxon>
        <taxon>Cytophagales</taxon>
        <taxon>Cyclobacteriaceae</taxon>
        <taxon>Algoriphagus</taxon>
    </lineage>
</organism>
<accession>A0A0P7YDU3</accession>
<evidence type="ECO:0000313" key="1">
    <source>
        <dbReference type="EMBL" id="KPQ18857.1"/>
    </source>
</evidence>
<name>A0A0P7YDU3_9BACT</name>
<gene>
    <name evidence="1" type="primary">ppgK</name>
    <name evidence="1" type="ORF">HLUCCX10_04695</name>
</gene>
<reference evidence="1 2" key="1">
    <citation type="submission" date="2015-09" db="EMBL/GenBank/DDBJ databases">
        <title>Identification and resolution of microdiversity through metagenomic sequencing of parallel consortia.</title>
        <authorList>
            <person name="Nelson W.C."/>
            <person name="Romine M.F."/>
            <person name="Lindemann S.R."/>
        </authorList>
    </citation>
    <scope>NUCLEOTIDE SEQUENCE [LARGE SCALE GENOMIC DNA]</scope>
    <source>
        <strain evidence="1">HL-49</strain>
    </source>
</reference>
<dbReference type="InterPro" id="IPR043129">
    <property type="entry name" value="ATPase_NBD"/>
</dbReference>
<comment type="caution">
    <text evidence="1">The sequence shown here is derived from an EMBL/GenBank/DDBJ whole genome shotgun (WGS) entry which is preliminary data.</text>
</comment>
<dbReference type="GO" id="GO:0047330">
    <property type="term" value="F:polyphosphate-glucose phosphotransferase activity"/>
    <property type="evidence" value="ECO:0007669"/>
    <property type="project" value="UniProtKB-EC"/>
</dbReference>
<sequence length="224" mass="24705">MKKPKKKILVIDIGGSNVKILATGQKDRIKIPSGADFSPEQLVPLVREHAANWEYDHITMGFPGVVKHNQIISDPVNMGSGWTEFDFHSAFDLPIKILNDAAMQALGSYEGKKLLFLGLGTGLGTAMVMNGTIIPIEGGHLPYKKSTFENYVGKAYLFKSGQKRWEKHVKNTVSILSDALQPDDIVLGGGNSKLLTEVPEGCRLGTNQNAFLGGFRMWEEDFWI</sequence>
<dbReference type="AlphaFoldDB" id="A0A0P7YDU3"/>